<dbReference type="EMBL" id="JBHUCM010000018">
    <property type="protein sequence ID" value="MFD1539976.1"/>
    <property type="molecule type" value="Genomic_DNA"/>
</dbReference>
<dbReference type="RefSeq" id="WP_219533612.1">
    <property type="nucleotide sequence ID" value="NZ_JAHKRM010000018.1"/>
</dbReference>
<name>A0ABW4GBN6_9ACTN</name>
<organism evidence="2 3">
    <name type="scientific">Nonomuraea guangzhouensis</name>
    <dbReference type="NCBI Taxonomy" id="1291555"/>
    <lineage>
        <taxon>Bacteria</taxon>
        <taxon>Bacillati</taxon>
        <taxon>Actinomycetota</taxon>
        <taxon>Actinomycetes</taxon>
        <taxon>Streptosporangiales</taxon>
        <taxon>Streptosporangiaceae</taxon>
        <taxon>Nonomuraea</taxon>
    </lineage>
</organism>
<feature type="signal peptide" evidence="1">
    <location>
        <begin position="1"/>
        <end position="29"/>
    </location>
</feature>
<evidence type="ECO:0000313" key="3">
    <source>
        <dbReference type="Proteomes" id="UP001597097"/>
    </source>
</evidence>
<reference evidence="3" key="1">
    <citation type="journal article" date="2019" name="Int. J. Syst. Evol. Microbiol.">
        <title>The Global Catalogue of Microorganisms (GCM) 10K type strain sequencing project: providing services to taxonomists for standard genome sequencing and annotation.</title>
        <authorList>
            <consortium name="The Broad Institute Genomics Platform"/>
            <consortium name="The Broad Institute Genome Sequencing Center for Infectious Disease"/>
            <person name="Wu L."/>
            <person name="Ma J."/>
        </authorList>
    </citation>
    <scope>NUCLEOTIDE SEQUENCE [LARGE SCALE GENOMIC DNA]</scope>
    <source>
        <strain evidence="3">CGMCC 1.15399</strain>
    </source>
</reference>
<accession>A0ABW4GBN6</accession>
<evidence type="ECO:0000256" key="1">
    <source>
        <dbReference type="SAM" id="SignalP"/>
    </source>
</evidence>
<keyword evidence="3" id="KW-1185">Reference proteome</keyword>
<sequence length="147" mass="15427">MLKKIVGSSVLASALATAAIVGTAGTAHAASASGGCTKSGKSGSGWVYYTYVSSSARDRIDKFTWQINGQAGSTKNDVILELKQDKTGSDPVLYSWSTPNATNGAGTHVPSQALSVPASYKTYGRFHFIIDINNADDPECTAETNRF</sequence>
<comment type="caution">
    <text evidence="2">The sequence shown here is derived from an EMBL/GenBank/DDBJ whole genome shotgun (WGS) entry which is preliminary data.</text>
</comment>
<feature type="chain" id="PRO_5047305388" evidence="1">
    <location>
        <begin position="30"/>
        <end position="147"/>
    </location>
</feature>
<gene>
    <name evidence="2" type="ORF">ACFSJ0_23185</name>
</gene>
<proteinExistence type="predicted"/>
<protein>
    <submittedName>
        <fullName evidence="2">Uncharacterized protein</fullName>
    </submittedName>
</protein>
<dbReference type="Proteomes" id="UP001597097">
    <property type="component" value="Unassembled WGS sequence"/>
</dbReference>
<evidence type="ECO:0000313" key="2">
    <source>
        <dbReference type="EMBL" id="MFD1539976.1"/>
    </source>
</evidence>
<keyword evidence="1" id="KW-0732">Signal</keyword>